<dbReference type="GO" id="GO:0004673">
    <property type="term" value="F:protein histidine kinase activity"/>
    <property type="evidence" value="ECO:0007669"/>
    <property type="project" value="UniProtKB-EC"/>
</dbReference>
<dbReference type="PANTHER" id="PTHR44936:SF9">
    <property type="entry name" value="SENSOR PROTEIN CREC"/>
    <property type="match status" value="1"/>
</dbReference>
<dbReference type="SUPFAM" id="SSF55874">
    <property type="entry name" value="ATPase domain of HSP90 chaperone/DNA topoisomerase II/histidine kinase"/>
    <property type="match status" value="1"/>
</dbReference>
<dbReference type="PANTHER" id="PTHR44936">
    <property type="entry name" value="SENSOR PROTEIN CREC"/>
    <property type="match status" value="1"/>
</dbReference>
<dbReference type="STRING" id="1612308.SAMN05444581_101389"/>
<dbReference type="AlphaFoldDB" id="A0A1I3W6J5"/>
<evidence type="ECO:0000313" key="10">
    <source>
        <dbReference type="Proteomes" id="UP000198755"/>
    </source>
</evidence>
<dbReference type="SMART" id="SM00387">
    <property type="entry name" value="HATPase_c"/>
    <property type="match status" value="1"/>
</dbReference>
<evidence type="ECO:0000256" key="6">
    <source>
        <dbReference type="ARBA" id="ARBA00023012"/>
    </source>
</evidence>
<keyword evidence="4" id="KW-0808">Transferase</keyword>
<evidence type="ECO:0000256" key="7">
    <source>
        <dbReference type="SAM" id="Phobius"/>
    </source>
</evidence>
<sequence length="503" mass="53383">MRDLVVSQSKTLAAADKSPAGSGAALSAGRQAIRLGLASRVLLLITAFVMAAATMIYIPAVAGYRDNWLRNRLSAAHTAALVLEAAPSSMIPEALPRQLLESVGARVIVLSKRGTKKILAASELPPAVDEVYDMRHPTFWTSIAGAVATITAPKGRVITILGHAPMGGESVAITMDEAPLKDAMRSYSWRLFLFTLVMSAIVSTLASIAIHLMVLRPLRRLTTNLVEFGADPENAARVIVPSGAHHEIGRAEEALAVMQEDLARELSQKKHLATLGLAVAKINHDMRNMLTSAQLLSDRLANVTDPLAQRLAPKLVATLDRAIRFCQATMTYGRAVDEPPKLRRFLLRPLVDEAVESAALGDGKIAAANAVSEDFEIVADAEQMFRVLMNLIRNAADALQSAGASAGLPAEVRISARREDAALVIEVEDTGPGVPPALRPQLFKAFSSSSRAGGSGLGLAIAADLVLAHGGRIRLISEAGDAVGAKFRITLPLLHAPDQALQP</sequence>
<name>A0A1I3W6J5_9HYPH</name>
<dbReference type="Proteomes" id="UP000198755">
    <property type="component" value="Unassembled WGS sequence"/>
</dbReference>
<evidence type="ECO:0000256" key="2">
    <source>
        <dbReference type="ARBA" id="ARBA00012438"/>
    </source>
</evidence>
<organism evidence="9 10">
    <name type="scientific">Methylocapsa palsarum</name>
    <dbReference type="NCBI Taxonomy" id="1612308"/>
    <lineage>
        <taxon>Bacteria</taxon>
        <taxon>Pseudomonadati</taxon>
        <taxon>Pseudomonadota</taxon>
        <taxon>Alphaproteobacteria</taxon>
        <taxon>Hyphomicrobiales</taxon>
        <taxon>Beijerinckiaceae</taxon>
        <taxon>Methylocapsa</taxon>
    </lineage>
</organism>
<dbReference type="RefSeq" id="WP_091676705.1">
    <property type="nucleotide sequence ID" value="NZ_FOSN01000001.1"/>
</dbReference>
<dbReference type="Gene3D" id="3.30.565.10">
    <property type="entry name" value="Histidine kinase-like ATPase, C-terminal domain"/>
    <property type="match status" value="1"/>
</dbReference>
<keyword evidence="3" id="KW-0597">Phosphoprotein</keyword>
<dbReference type="Gene3D" id="1.10.287.130">
    <property type="match status" value="1"/>
</dbReference>
<dbReference type="GO" id="GO:0000160">
    <property type="term" value="P:phosphorelay signal transduction system"/>
    <property type="evidence" value="ECO:0007669"/>
    <property type="project" value="UniProtKB-KW"/>
</dbReference>
<dbReference type="InterPro" id="IPR003594">
    <property type="entry name" value="HATPase_dom"/>
</dbReference>
<proteinExistence type="predicted"/>
<evidence type="ECO:0000259" key="8">
    <source>
        <dbReference type="PROSITE" id="PS50109"/>
    </source>
</evidence>
<comment type="catalytic activity">
    <reaction evidence="1">
        <text>ATP + protein L-histidine = ADP + protein N-phospho-L-histidine.</text>
        <dbReference type="EC" id="2.7.13.3"/>
    </reaction>
</comment>
<feature type="transmembrane region" description="Helical" evidence="7">
    <location>
        <begin position="41"/>
        <end position="64"/>
    </location>
</feature>
<gene>
    <name evidence="9" type="ORF">SAMN05444581_101389</name>
</gene>
<evidence type="ECO:0000256" key="1">
    <source>
        <dbReference type="ARBA" id="ARBA00000085"/>
    </source>
</evidence>
<dbReference type="PRINTS" id="PR00344">
    <property type="entry name" value="BCTRLSENSOR"/>
</dbReference>
<evidence type="ECO:0000256" key="4">
    <source>
        <dbReference type="ARBA" id="ARBA00022679"/>
    </source>
</evidence>
<dbReference type="InterPro" id="IPR050980">
    <property type="entry name" value="2C_sensor_his_kinase"/>
</dbReference>
<dbReference type="InterPro" id="IPR004358">
    <property type="entry name" value="Sig_transdc_His_kin-like_C"/>
</dbReference>
<keyword evidence="6" id="KW-0902">Two-component regulatory system</keyword>
<reference evidence="9 10" key="1">
    <citation type="submission" date="2016-10" db="EMBL/GenBank/DDBJ databases">
        <authorList>
            <person name="de Groot N.N."/>
        </authorList>
    </citation>
    <scope>NUCLEOTIDE SEQUENCE [LARGE SCALE GENOMIC DNA]</scope>
    <source>
        <strain evidence="9 10">NE2</strain>
    </source>
</reference>
<keyword evidence="7" id="KW-1133">Transmembrane helix</keyword>
<dbReference type="Pfam" id="PF02518">
    <property type="entry name" value="HATPase_c"/>
    <property type="match status" value="1"/>
</dbReference>
<keyword evidence="10" id="KW-1185">Reference proteome</keyword>
<dbReference type="InterPro" id="IPR005467">
    <property type="entry name" value="His_kinase_dom"/>
</dbReference>
<accession>A0A1I3W6J5</accession>
<protein>
    <recommendedName>
        <fullName evidence="2">histidine kinase</fullName>
        <ecNumber evidence="2">2.7.13.3</ecNumber>
    </recommendedName>
</protein>
<keyword evidence="7" id="KW-0812">Transmembrane</keyword>
<evidence type="ECO:0000256" key="5">
    <source>
        <dbReference type="ARBA" id="ARBA00022777"/>
    </source>
</evidence>
<evidence type="ECO:0000256" key="3">
    <source>
        <dbReference type="ARBA" id="ARBA00022553"/>
    </source>
</evidence>
<dbReference type="CDD" id="cd00075">
    <property type="entry name" value="HATPase"/>
    <property type="match status" value="1"/>
</dbReference>
<feature type="transmembrane region" description="Helical" evidence="7">
    <location>
        <begin position="191"/>
        <end position="214"/>
    </location>
</feature>
<dbReference type="OrthoDB" id="9784218at2"/>
<keyword evidence="7" id="KW-0472">Membrane</keyword>
<evidence type="ECO:0000313" key="9">
    <source>
        <dbReference type="EMBL" id="SFK03208.1"/>
    </source>
</evidence>
<dbReference type="EC" id="2.7.13.3" evidence="2"/>
<keyword evidence="5 9" id="KW-0418">Kinase</keyword>
<dbReference type="PROSITE" id="PS50109">
    <property type="entry name" value="HIS_KIN"/>
    <property type="match status" value="1"/>
</dbReference>
<dbReference type="EMBL" id="FOSN01000001">
    <property type="protein sequence ID" value="SFK03208.1"/>
    <property type="molecule type" value="Genomic_DNA"/>
</dbReference>
<dbReference type="InterPro" id="IPR036890">
    <property type="entry name" value="HATPase_C_sf"/>
</dbReference>
<feature type="domain" description="Histidine kinase" evidence="8">
    <location>
        <begin position="281"/>
        <end position="495"/>
    </location>
</feature>